<dbReference type="InParanoid" id="K0IJL6"/>
<reference evidence="3 4" key="1">
    <citation type="journal article" date="2012" name="Environ. Microbiol.">
        <title>The genome of the ammonia-oxidizing Candidatus Nitrososphaera gargensis: insights into metabolic versatility and environmental adaptations.</title>
        <authorList>
            <person name="Spang A."/>
            <person name="Poehlein A."/>
            <person name="Offre P."/>
            <person name="Zumbragel S."/>
            <person name="Haider S."/>
            <person name="Rychlik N."/>
            <person name="Nowka B."/>
            <person name="Schmeisser C."/>
            <person name="Lebedeva E.V."/>
            <person name="Rattei T."/>
            <person name="Bohm C."/>
            <person name="Schmid M."/>
            <person name="Galushko A."/>
            <person name="Hatzenpichler R."/>
            <person name="Weinmaier T."/>
            <person name="Daniel R."/>
            <person name="Schleper C."/>
            <person name="Spieck E."/>
            <person name="Streit W."/>
            <person name="Wagner M."/>
        </authorList>
    </citation>
    <scope>NUCLEOTIDE SEQUENCE [LARGE SCALE GENOMIC DNA]</scope>
    <source>
        <strain evidence="4">Ga9.2</strain>
    </source>
</reference>
<dbReference type="KEGG" id="nga:Ngar_c33150"/>
<proteinExistence type="predicted"/>
<keyword evidence="4" id="KW-1185">Reference proteome</keyword>
<evidence type="ECO:0000313" key="4">
    <source>
        <dbReference type="Proteomes" id="UP000008037"/>
    </source>
</evidence>
<dbReference type="HOGENOM" id="CLU_000445_69_8_2"/>
<dbReference type="AlphaFoldDB" id="K0IJL6"/>
<dbReference type="EMBL" id="CP002408">
    <property type="protein sequence ID" value="AFU60230.1"/>
    <property type="molecule type" value="Genomic_DNA"/>
</dbReference>
<dbReference type="InterPro" id="IPR001789">
    <property type="entry name" value="Sig_transdc_resp-reg_receiver"/>
</dbReference>
<dbReference type="InterPro" id="IPR011006">
    <property type="entry name" value="CheY-like_superfamily"/>
</dbReference>
<feature type="domain" description="Response regulatory" evidence="2">
    <location>
        <begin position="58"/>
        <end position="174"/>
    </location>
</feature>
<dbReference type="STRING" id="1237085.Ngar_c33150"/>
<dbReference type="BioCyc" id="CNIT1237085:G1324-3315-MONOMER"/>
<dbReference type="Pfam" id="PF00072">
    <property type="entry name" value="Response_reg"/>
    <property type="match status" value="1"/>
</dbReference>
<dbReference type="GO" id="GO:0000160">
    <property type="term" value="P:phosphorelay signal transduction system"/>
    <property type="evidence" value="ECO:0007669"/>
    <property type="project" value="InterPro"/>
</dbReference>
<evidence type="ECO:0000256" key="1">
    <source>
        <dbReference type="ARBA" id="ARBA00022553"/>
    </source>
</evidence>
<name>K0IJL6_NITGG</name>
<dbReference type="Gene3D" id="3.40.50.2300">
    <property type="match status" value="1"/>
</dbReference>
<dbReference type="Proteomes" id="UP000008037">
    <property type="component" value="Chromosome"/>
</dbReference>
<accession>K0IJL6</accession>
<dbReference type="PROSITE" id="PS50110">
    <property type="entry name" value="RESPONSE_REGULATORY"/>
    <property type="match status" value="1"/>
</dbReference>
<dbReference type="PANTHER" id="PTHR44591">
    <property type="entry name" value="STRESS RESPONSE REGULATOR PROTEIN 1"/>
    <property type="match status" value="1"/>
</dbReference>
<evidence type="ECO:0000313" key="3">
    <source>
        <dbReference type="EMBL" id="AFU60230.1"/>
    </source>
</evidence>
<gene>
    <name evidence="3" type="ordered locus">Ngar_c33150</name>
</gene>
<evidence type="ECO:0000259" key="2">
    <source>
        <dbReference type="PROSITE" id="PS50110"/>
    </source>
</evidence>
<dbReference type="SUPFAM" id="SSF52172">
    <property type="entry name" value="CheY-like"/>
    <property type="match status" value="1"/>
</dbReference>
<dbReference type="InterPro" id="IPR050595">
    <property type="entry name" value="Bact_response_regulator"/>
</dbReference>
<dbReference type="SMART" id="SM00448">
    <property type="entry name" value="REC"/>
    <property type="match status" value="1"/>
</dbReference>
<keyword evidence="1" id="KW-0597">Phosphoprotein</keyword>
<dbReference type="PANTHER" id="PTHR44591:SF3">
    <property type="entry name" value="RESPONSE REGULATORY DOMAIN-CONTAINING PROTEIN"/>
    <property type="match status" value="1"/>
</dbReference>
<protein>
    <submittedName>
        <fullName evidence="3">Putative signal transduction response regulator, receiver domain protein</fullName>
    </submittedName>
</protein>
<organism evidence="3 4">
    <name type="scientific">Nitrososphaera gargensis (strain Ga9.2)</name>
    <dbReference type="NCBI Taxonomy" id="1237085"/>
    <lineage>
        <taxon>Archaea</taxon>
        <taxon>Nitrososphaerota</taxon>
        <taxon>Nitrososphaeria</taxon>
        <taxon>Nitrososphaerales</taxon>
        <taxon>Nitrososphaeraceae</taxon>
        <taxon>Nitrososphaera</taxon>
    </lineage>
</organism>
<sequence>MQCEKLMTYDRLASESLFVEFSPLRLSLPQVISQIVRSLPSSSVGSSLSDDKDRSKPRILYVDDESRITRVIKYGLERYGFVVDIFNHPKLALSSFQQGVYDLLLIDIRLPEINGLDLCNELLKVDPNVKVCFITAYELRQEEIKNKVLGLETECIIKKPVSFETLVSKINEQLHRDNN</sequence>